<evidence type="ECO:0000313" key="3">
    <source>
        <dbReference type="Proteomes" id="UP000001548"/>
    </source>
</evidence>
<reference evidence="2 3" key="1">
    <citation type="journal article" date="2007" name="Science">
        <title>Genomic minimalism in the early diverging intestinal parasite Giardia lamblia.</title>
        <authorList>
            <person name="Morrison H.G."/>
            <person name="McArthur A.G."/>
            <person name="Gillin F.D."/>
            <person name="Aley S.B."/>
            <person name="Adam R.D."/>
            <person name="Olsen G.J."/>
            <person name="Best A.A."/>
            <person name="Cande W.Z."/>
            <person name="Chen F."/>
            <person name="Cipriano M.J."/>
            <person name="Davids B.J."/>
            <person name="Dawson S.C."/>
            <person name="Elmendorf H.G."/>
            <person name="Hehl A.B."/>
            <person name="Holder M.E."/>
            <person name="Huse S.M."/>
            <person name="Kim U.U."/>
            <person name="Lasek-Nesselquist E."/>
            <person name="Manning G."/>
            <person name="Nigam A."/>
            <person name="Nixon J.E."/>
            <person name="Palm D."/>
            <person name="Passamaneck N.E."/>
            <person name="Prabhu A."/>
            <person name="Reich C.I."/>
            <person name="Reiner D.S."/>
            <person name="Samuelson J."/>
            <person name="Svard S.G."/>
            <person name="Sogin M.L."/>
        </authorList>
    </citation>
    <scope>NUCLEOTIDE SEQUENCE [LARGE SCALE GENOMIC DNA]</scope>
    <source>
        <strain evidence="2 3">WB C6</strain>
    </source>
</reference>
<dbReference type="Gene3D" id="2.170.300.10">
    <property type="entry name" value="Tie2 ligand-binding domain superfamily"/>
    <property type="match status" value="2"/>
</dbReference>
<dbReference type="EMBL" id="AACB03000002">
    <property type="protein sequence ID" value="KAE8304077.1"/>
    <property type="molecule type" value="Genomic_DNA"/>
</dbReference>
<dbReference type="RefSeq" id="XP_001704445.1">
    <property type="nucleotide sequence ID" value="XM_001704393.1"/>
</dbReference>
<sequence length="504" mass="53969">MIRLLFLLISLHSLECPPDTTEYENSCIPSSCLFNGTICGGHGTCDDYGVCNCDEKYSPTHSGCQPAACVDGTILCNGHGECREQPNGRYKCECDPGYELYNSVYYCMPEICITGTWLCNGRGICIVDSEEGPHCQCDDTSEGDQCEICAKRGVLVGDNCIYDECVTTYPDGTQDECGGAGICMSYNWSYLCRCDPLDAITLGPFTCVSNNCISDNLSEGVCNRHGYCKRDKCVCDDGYDGKLCEITTVGCEEDETLVGGTCYPTKCLTDSTGPTVILCNNVGTCNFRRKECKCPTEYSGEQCEDCSPGATRVDGACIDNACITDESDGGVSVCNGHGSCVKGESGSVSCRCDRGYRNVNTLTCASKDCVSLASVLCSHHGLCVNDACQCEDGFSGKQCENYDNCPTDYQYVLGYCVPNVCVTTYSDGSKTVCGGYGHCVEKESGHTCECIKDGRFINGACVSDACITDKENDIVCSNNGQCKGGVCSCDSTHQSRTCAVSSSQ</sequence>
<dbReference type="SUPFAM" id="SSF57196">
    <property type="entry name" value="EGF/Laminin"/>
    <property type="match status" value="2"/>
</dbReference>
<keyword evidence="1" id="KW-0245">EGF-like domain</keyword>
<dbReference type="KEGG" id="gla:GL50803_008687"/>
<keyword evidence="1" id="KW-1015">Disulfide bond</keyword>
<gene>
    <name evidence="2" type="ORF">GL50803_008687</name>
</gene>
<proteinExistence type="predicted"/>
<evidence type="ECO:0000256" key="1">
    <source>
        <dbReference type="PROSITE-ProRule" id="PRU00076"/>
    </source>
</evidence>
<dbReference type="VEuPathDB" id="GiardiaDB:GL50803_8687"/>
<feature type="disulfide bond" evidence="1">
    <location>
        <begin position="294"/>
        <end position="303"/>
    </location>
</feature>
<comment type="caution">
    <text evidence="1">Lacks conserved residue(s) required for the propagation of feature annotation.</text>
</comment>
<dbReference type="Pfam" id="PF23106">
    <property type="entry name" value="EGF_Teneurin"/>
    <property type="match status" value="2"/>
</dbReference>
<dbReference type="InterPro" id="IPR051830">
    <property type="entry name" value="NOTCH_homolog"/>
</dbReference>
<dbReference type="PANTHER" id="PTHR24033:SF151">
    <property type="entry name" value="NOTCH 2"/>
    <property type="match status" value="1"/>
</dbReference>
<dbReference type="PROSITE" id="PS50026">
    <property type="entry name" value="EGF_3"/>
    <property type="match status" value="3"/>
</dbReference>
<dbReference type="PANTHER" id="PTHR24033">
    <property type="entry name" value="EGF-LIKE DOMAIN-CONTAINING PROTEIN"/>
    <property type="match status" value="1"/>
</dbReference>
<keyword evidence="3" id="KW-1185">Reference proteome</keyword>
<dbReference type="PROSITE" id="PS00022">
    <property type="entry name" value="EGF_1"/>
    <property type="match status" value="3"/>
</dbReference>
<dbReference type="PROSITE" id="PS01186">
    <property type="entry name" value="EGF_2"/>
    <property type="match status" value="2"/>
</dbReference>
<dbReference type="Pfam" id="PF00008">
    <property type="entry name" value="EGF"/>
    <property type="match status" value="1"/>
</dbReference>
<name>A8BWN3_GIAIC</name>
<dbReference type="Proteomes" id="UP000001548">
    <property type="component" value="Unassembled WGS sequence"/>
</dbReference>
<dbReference type="AlphaFoldDB" id="A8BWN3"/>
<dbReference type="GeneID" id="5697315"/>
<evidence type="ECO:0000313" key="2">
    <source>
        <dbReference type="EMBL" id="KAE8304077.1"/>
    </source>
</evidence>
<dbReference type="HOGENOM" id="CLU_461137_0_0_1"/>
<dbReference type="InterPro" id="IPR000742">
    <property type="entry name" value="EGF"/>
</dbReference>
<accession>A8BWN3</accession>
<organism evidence="2 3">
    <name type="scientific">Giardia intestinalis (strain ATCC 50803 / WB clone C6)</name>
    <name type="common">Giardia lamblia</name>
    <dbReference type="NCBI Taxonomy" id="184922"/>
    <lineage>
        <taxon>Eukaryota</taxon>
        <taxon>Metamonada</taxon>
        <taxon>Diplomonadida</taxon>
        <taxon>Hexamitidae</taxon>
        <taxon>Giardiinae</taxon>
        <taxon>Giardia</taxon>
    </lineage>
</organism>
<dbReference type="OMA" id="ECKCPTE"/>
<protein>
    <submittedName>
        <fullName evidence="2">Tenascin-like protein</fullName>
    </submittedName>
</protein>
<comment type="caution">
    <text evidence="2">The sequence shown here is derived from an EMBL/GenBank/DDBJ whole genome shotgun (WGS) entry which is preliminary data.</text>
</comment>
<dbReference type="STRING" id="184922.A8BWN3"/>
<feature type="disulfide bond" evidence="1">
    <location>
        <begin position="137"/>
        <end position="146"/>
    </location>
</feature>
<dbReference type="SMART" id="SM00181">
    <property type="entry name" value="EGF"/>
    <property type="match status" value="8"/>
</dbReference>